<gene>
    <name evidence="1" type="ORF">R3P38DRAFT_2418396</name>
</gene>
<proteinExistence type="predicted"/>
<evidence type="ECO:0000313" key="1">
    <source>
        <dbReference type="EMBL" id="KAK6981291.1"/>
    </source>
</evidence>
<organism evidence="1 2">
    <name type="scientific">Favolaschia claudopus</name>
    <dbReference type="NCBI Taxonomy" id="2862362"/>
    <lineage>
        <taxon>Eukaryota</taxon>
        <taxon>Fungi</taxon>
        <taxon>Dikarya</taxon>
        <taxon>Basidiomycota</taxon>
        <taxon>Agaricomycotina</taxon>
        <taxon>Agaricomycetes</taxon>
        <taxon>Agaricomycetidae</taxon>
        <taxon>Agaricales</taxon>
        <taxon>Marasmiineae</taxon>
        <taxon>Mycenaceae</taxon>
        <taxon>Favolaschia</taxon>
    </lineage>
</organism>
<feature type="non-terminal residue" evidence="1">
    <location>
        <position position="1"/>
    </location>
</feature>
<keyword evidence="2" id="KW-1185">Reference proteome</keyword>
<sequence>FKRKSLSKFLKDVEPEAVKQRLFKKFKRKRFWSAGVMDVVCFDQHNKWKRFGLLPHLGLDPYSGQILWL</sequence>
<dbReference type="AlphaFoldDB" id="A0AAV9ZGF2"/>
<comment type="caution">
    <text evidence="1">The sequence shown here is derived from an EMBL/GenBank/DDBJ whole genome shotgun (WGS) entry which is preliminary data.</text>
</comment>
<protein>
    <recommendedName>
        <fullName evidence="3">Transposase</fullName>
    </recommendedName>
</protein>
<dbReference type="EMBL" id="JAWWNJ010000151">
    <property type="protein sequence ID" value="KAK6981291.1"/>
    <property type="molecule type" value="Genomic_DNA"/>
</dbReference>
<dbReference type="Proteomes" id="UP001362999">
    <property type="component" value="Unassembled WGS sequence"/>
</dbReference>
<name>A0AAV9ZGF2_9AGAR</name>
<reference evidence="1 2" key="1">
    <citation type="journal article" date="2024" name="J Genomics">
        <title>Draft genome sequencing and assembly of Favolaschia claudopus CIRM-BRFM 2984 isolated from oak limbs.</title>
        <authorList>
            <person name="Navarro D."/>
            <person name="Drula E."/>
            <person name="Chaduli D."/>
            <person name="Cazenave R."/>
            <person name="Ahrendt S."/>
            <person name="Wang J."/>
            <person name="Lipzen A."/>
            <person name="Daum C."/>
            <person name="Barry K."/>
            <person name="Grigoriev I.V."/>
            <person name="Favel A."/>
            <person name="Rosso M.N."/>
            <person name="Martin F."/>
        </authorList>
    </citation>
    <scope>NUCLEOTIDE SEQUENCE [LARGE SCALE GENOMIC DNA]</scope>
    <source>
        <strain evidence="1 2">CIRM-BRFM 2984</strain>
    </source>
</reference>
<evidence type="ECO:0008006" key="3">
    <source>
        <dbReference type="Google" id="ProtNLM"/>
    </source>
</evidence>
<accession>A0AAV9ZGF2</accession>
<evidence type="ECO:0000313" key="2">
    <source>
        <dbReference type="Proteomes" id="UP001362999"/>
    </source>
</evidence>
<feature type="non-terminal residue" evidence="1">
    <location>
        <position position="69"/>
    </location>
</feature>